<dbReference type="PROSITE" id="PS01162">
    <property type="entry name" value="QOR_ZETA_CRYSTAL"/>
    <property type="match status" value="1"/>
</dbReference>
<gene>
    <name evidence="3" type="ORF">EIP75_21060</name>
</gene>
<evidence type="ECO:0000256" key="1">
    <source>
        <dbReference type="ARBA" id="ARBA00023002"/>
    </source>
</evidence>
<dbReference type="InterPro" id="IPR002364">
    <property type="entry name" value="Quin_OxRdtase/zeta-crystal_CS"/>
</dbReference>
<dbReference type="PANTHER" id="PTHR11695:SF294">
    <property type="entry name" value="RETICULON-4-INTERACTING PROTEIN 1, MITOCHONDRIAL"/>
    <property type="match status" value="1"/>
</dbReference>
<proteinExistence type="predicted"/>
<keyword evidence="1" id="KW-0560">Oxidoreductase</keyword>
<organism evidence="3 4">
    <name type="scientific">Aquabacterium soli</name>
    <dbReference type="NCBI Taxonomy" id="2493092"/>
    <lineage>
        <taxon>Bacteria</taxon>
        <taxon>Pseudomonadati</taxon>
        <taxon>Pseudomonadota</taxon>
        <taxon>Betaproteobacteria</taxon>
        <taxon>Burkholderiales</taxon>
        <taxon>Aquabacterium</taxon>
    </lineage>
</organism>
<dbReference type="EMBL" id="RSED01000024">
    <property type="protein sequence ID" value="RRS02349.1"/>
    <property type="molecule type" value="Genomic_DNA"/>
</dbReference>
<name>A0A426V5Z9_9BURK</name>
<dbReference type="InterPro" id="IPR036291">
    <property type="entry name" value="NAD(P)-bd_dom_sf"/>
</dbReference>
<dbReference type="Pfam" id="PF08240">
    <property type="entry name" value="ADH_N"/>
    <property type="match status" value="1"/>
</dbReference>
<dbReference type="InterPro" id="IPR011032">
    <property type="entry name" value="GroES-like_sf"/>
</dbReference>
<evidence type="ECO:0000313" key="3">
    <source>
        <dbReference type="EMBL" id="RRS02349.1"/>
    </source>
</evidence>
<dbReference type="InterPro" id="IPR020843">
    <property type="entry name" value="ER"/>
</dbReference>
<dbReference type="SUPFAM" id="SSF51735">
    <property type="entry name" value="NAD(P)-binding Rossmann-fold domains"/>
    <property type="match status" value="1"/>
</dbReference>
<dbReference type="GO" id="GO:0008270">
    <property type="term" value="F:zinc ion binding"/>
    <property type="evidence" value="ECO:0007669"/>
    <property type="project" value="InterPro"/>
</dbReference>
<keyword evidence="4" id="KW-1185">Reference proteome</keyword>
<evidence type="ECO:0000259" key="2">
    <source>
        <dbReference type="SMART" id="SM00829"/>
    </source>
</evidence>
<dbReference type="InterPro" id="IPR050700">
    <property type="entry name" value="YIM1/Zinc_Alcohol_DH_Fams"/>
</dbReference>
<evidence type="ECO:0000313" key="4">
    <source>
        <dbReference type="Proteomes" id="UP000269265"/>
    </source>
</evidence>
<accession>A0A426V5Z9</accession>
<dbReference type="Gene3D" id="3.90.180.10">
    <property type="entry name" value="Medium-chain alcohol dehydrogenases, catalytic domain"/>
    <property type="match status" value="1"/>
</dbReference>
<dbReference type="GO" id="GO:0016491">
    <property type="term" value="F:oxidoreductase activity"/>
    <property type="evidence" value="ECO:0007669"/>
    <property type="project" value="UniProtKB-KW"/>
</dbReference>
<dbReference type="AlphaFoldDB" id="A0A426V5Z9"/>
<protein>
    <submittedName>
        <fullName evidence="3">Zinc-binding alcohol dehydrogenase</fullName>
    </submittedName>
</protein>
<comment type="caution">
    <text evidence="3">The sequence shown here is derived from an EMBL/GenBank/DDBJ whole genome shotgun (WGS) entry which is preliminary data.</text>
</comment>
<dbReference type="SUPFAM" id="SSF50129">
    <property type="entry name" value="GroES-like"/>
    <property type="match status" value="1"/>
</dbReference>
<dbReference type="Proteomes" id="UP000269265">
    <property type="component" value="Unassembled WGS sequence"/>
</dbReference>
<reference evidence="3 4" key="1">
    <citation type="submission" date="2018-12" db="EMBL/GenBank/DDBJ databases">
        <title>The whole draft genome of Aquabacterium sp. SJQ9.</title>
        <authorList>
            <person name="Sun L."/>
            <person name="Gao X."/>
            <person name="Chen W."/>
            <person name="Huang K."/>
        </authorList>
    </citation>
    <scope>NUCLEOTIDE SEQUENCE [LARGE SCALE GENOMIC DNA]</scope>
    <source>
        <strain evidence="3 4">SJQ9</strain>
    </source>
</reference>
<feature type="domain" description="Enoyl reductase (ER)" evidence="2">
    <location>
        <begin position="13"/>
        <end position="342"/>
    </location>
</feature>
<dbReference type="SMART" id="SM00829">
    <property type="entry name" value="PKS_ER"/>
    <property type="match status" value="1"/>
</dbReference>
<dbReference type="Gene3D" id="3.40.50.720">
    <property type="entry name" value="NAD(P)-binding Rossmann-like Domain"/>
    <property type="match status" value="1"/>
</dbReference>
<dbReference type="InterPro" id="IPR013154">
    <property type="entry name" value="ADH-like_N"/>
</dbReference>
<sequence>MSVAEQLFCLAPGHPATFALQLRHVPQPGPGQVLVRVKGSSVNPIDAKRSTGYGRRVLALKGAARFPAVLGNDFAGVVQATGAGVTACKPGDRVFGLVPTGAHGAHASQVLADARYLRAAPANHTHQELAALPYTFTTLWLALRSVGLNQHNAKDKEVLVHGASGGLGQLSLQVLSRWGARVTAVCSTAHVQRCKDLGATVVVDRTRRALSTLPTCYDATLNFAIWQDERALVSRLKPGAMGHATTVHPLLDSMDVHGWFKGGWRVYRAWSAMRGAARAAGGRGTRYAWTIFQPSTEALHALEALLLANVGLHLPIGLIIPIAQGEQAFAHVAQQRPGRAILMPE</sequence>
<dbReference type="PANTHER" id="PTHR11695">
    <property type="entry name" value="ALCOHOL DEHYDROGENASE RELATED"/>
    <property type="match status" value="1"/>
</dbReference>